<evidence type="ECO:0008006" key="3">
    <source>
        <dbReference type="Google" id="ProtNLM"/>
    </source>
</evidence>
<organism evidence="1 2">
    <name type="scientific">SAR324 cluster bacterium</name>
    <dbReference type="NCBI Taxonomy" id="2024889"/>
    <lineage>
        <taxon>Bacteria</taxon>
        <taxon>Deltaproteobacteria</taxon>
        <taxon>SAR324 cluster</taxon>
    </lineage>
</organism>
<name>A0A2D6YJB7_9DELT</name>
<evidence type="ECO:0000313" key="2">
    <source>
        <dbReference type="Proteomes" id="UP000226525"/>
    </source>
</evidence>
<proteinExistence type="predicted"/>
<dbReference type="Gene3D" id="3.40.50.10610">
    <property type="entry name" value="ABC-type transport auxiliary lipoprotein component"/>
    <property type="match status" value="1"/>
</dbReference>
<dbReference type="Proteomes" id="UP000226525">
    <property type="component" value="Unassembled WGS sequence"/>
</dbReference>
<reference evidence="2" key="1">
    <citation type="submission" date="2017-09" db="EMBL/GenBank/DDBJ databases">
        <title>The Reconstruction of 2,631 Draft Metagenome-Assembled Genomes from the Global Oceans.</title>
        <authorList>
            <person name="Tully B.J."/>
            <person name="Graham E.D."/>
            <person name="Heidelberg J.F."/>
        </authorList>
    </citation>
    <scope>NUCLEOTIDE SEQUENCE [LARGE SCALE GENOMIC DNA]</scope>
</reference>
<accession>A0A2D6YJB7</accession>
<sequence>MNFVRIILVVSFVFGSVSYALSQSNFFQEDLFNLESDVMSGFSDDGRMKVLMLTLAPYGMTETAAGEISKALQLSIFNTNHFTVVGPSEWNAQIRERDPSLADCNDIACGVLVGKLFRADKVLVGSIRNTSALGLDGETQGFQMDVRLVDVLTNVTDYTDQILFADAQMHEEFFMLAQRLSKNTELHGYVTSLTNSSIVLDLGVEHGLEMGAQFVIFRREADLLGSGDSEVAKETNIAIARIHRVSQGRANAIIVQQIEPVREGDFVKTYLDVSKQIQLISDTRRELDTQKRLEPPQEEFPLQPELVITDRDLWIQRLQIATAEEERWMIATVGTGAGTLLLLSGRLELVKQSEGVGQLLPWIVGAAFGYSGYQYIQARNILSEIKAEGEIKGFVSNWQFNWNLEKNQPNLVFNYNF</sequence>
<comment type="caution">
    <text evidence="1">The sequence shown here is derived from an EMBL/GenBank/DDBJ whole genome shotgun (WGS) entry which is preliminary data.</text>
</comment>
<evidence type="ECO:0000313" key="1">
    <source>
        <dbReference type="EMBL" id="MAH63291.1"/>
    </source>
</evidence>
<gene>
    <name evidence="1" type="ORF">CMN54_07585</name>
</gene>
<protein>
    <recommendedName>
        <fullName evidence="3">TolB N-terminal domain-containing protein</fullName>
    </recommendedName>
</protein>
<dbReference type="AlphaFoldDB" id="A0A2D6YJB7"/>
<dbReference type="EMBL" id="NZEX01000087">
    <property type="protein sequence ID" value="MAH63291.1"/>
    <property type="molecule type" value="Genomic_DNA"/>
</dbReference>